<dbReference type="EMBL" id="JACCHL010000001">
    <property type="protein sequence ID" value="NYH53637.1"/>
    <property type="molecule type" value="Genomic_DNA"/>
</dbReference>
<evidence type="ECO:0008006" key="5">
    <source>
        <dbReference type="Google" id="ProtNLM"/>
    </source>
</evidence>
<keyword evidence="3" id="KW-1185">Reference proteome</keyword>
<accession>A0A1V3BWE0</accession>
<proteinExistence type="predicted"/>
<dbReference type="EMBL" id="MCOK01000001">
    <property type="protein sequence ID" value="OOC52559.1"/>
    <property type="molecule type" value="Genomic_DNA"/>
</dbReference>
<evidence type="ECO:0000313" key="3">
    <source>
        <dbReference type="Proteomes" id="UP000189004"/>
    </source>
</evidence>
<gene>
    <name evidence="1" type="ORF">HNR06_003226</name>
    <name evidence="2" type="ORF">NOSIN_00880</name>
</gene>
<comment type="caution">
    <text evidence="2">The sequence shown here is derived from an EMBL/GenBank/DDBJ whole genome shotgun (WGS) entry which is preliminary data.</text>
</comment>
<dbReference type="RefSeq" id="WP_077688905.1">
    <property type="nucleotide sequence ID" value="NZ_JACCHL010000001.1"/>
</dbReference>
<reference evidence="1 4" key="3">
    <citation type="submission" date="2020-07" db="EMBL/GenBank/DDBJ databases">
        <title>Sequencing the genomes of 1000 actinobacteria strains.</title>
        <authorList>
            <person name="Klenk H.-P."/>
        </authorList>
    </citation>
    <scope>NUCLEOTIDE SEQUENCE [LARGE SCALE GENOMIC DNA]</scope>
    <source>
        <strain evidence="1 4">DSM 45278</strain>
    </source>
</reference>
<evidence type="ECO:0000313" key="4">
    <source>
        <dbReference type="Proteomes" id="UP000584931"/>
    </source>
</evidence>
<protein>
    <recommendedName>
        <fullName evidence="5">Type II toxin-antitoxin system HicA family toxin</fullName>
    </recommendedName>
</protein>
<organism evidence="2 3">
    <name type="scientific">Nocardiopsis sinuspersici</name>
    <dbReference type="NCBI Taxonomy" id="501010"/>
    <lineage>
        <taxon>Bacteria</taxon>
        <taxon>Bacillati</taxon>
        <taxon>Actinomycetota</taxon>
        <taxon>Actinomycetes</taxon>
        <taxon>Streptosporangiales</taxon>
        <taxon>Nocardiopsidaceae</taxon>
        <taxon>Nocardiopsis</taxon>
    </lineage>
</organism>
<name>A0A1V3BWE0_9ACTN</name>
<evidence type="ECO:0000313" key="1">
    <source>
        <dbReference type="EMBL" id="NYH53637.1"/>
    </source>
</evidence>
<dbReference type="OrthoDB" id="8778495at2"/>
<dbReference type="AlphaFoldDB" id="A0A1V3BWE0"/>
<dbReference type="Proteomes" id="UP000584931">
    <property type="component" value="Unassembled WGS sequence"/>
</dbReference>
<dbReference type="STRING" id="501010.NOSIN_00880"/>
<reference evidence="3" key="2">
    <citation type="submission" date="2016-08" db="EMBL/GenBank/DDBJ databases">
        <authorList>
            <person name="Tokovenko B."/>
            <person name="Kalinowski J."/>
        </authorList>
    </citation>
    <scope>NUCLEOTIDE SEQUENCE [LARGE SCALE GENOMIC DNA]</scope>
    <source>
        <strain evidence="3">UTMC102</strain>
    </source>
</reference>
<evidence type="ECO:0000313" key="2">
    <source>
        <dbReference type="EMBL" id="OOC52559.1"/>
    </source>
</evidence>
<reference evidence="2" key="1">
    <citation type="submission" date="2016-08" db="EMBL/GenBank/DDBJ databases">
        <authorList>
            <person name="Seilhamer J.J."/>
        </authorList>
    </citation>
    <scope>NUCLEOTIDE SEQUENCE [LARGE SCALE GENOMIC DNA]</scope>
    <source>
        <strain evidence="2">UTMC102</strain>
    </source>
</reference>
<sequence length="87" mass="10066">MTGREISPADHPDKGMRELLKELTKSGWELRKEGHWGRLYCDCGCSVLQVAGTPRNVVREVRRIRRQTRRCPLPEDDPRRGPRDARG</sequence>
<accession>A0A7Y9XF36</accession>
<dbReference type="Proteomes" id="UP000189004">
    <property type="component" value="Unassembled WGS sequence"/>
</dbReference>